<evidence type="ECO:0000313" key="1">
    <source>
        <dbReference type="EMBL" id="NEY71464.1"/>
    </source>
</evidence>
<evidence type="ECO:0008006" key="3">
    <source>
        <dbReference type="Google" id="ProtNLM"/>
    </source>
</evidence>
<gene>
    <name evidence="1" type="ORF">G4D63_06865</name>
</gene>
<proteinExistence type="predicted"/>
<name>A0A6M0Q5D1_9BACI</name>
<keyword evidence="2" id="KW-1185">Reference proteome</keyword>
<organism evidence="1 2">
    <name type="scientific">Bacillus mesophilus</name>
    <dbReference type="NCBI Taxonomy" id="1808955"/>
    <lineage>
        <taxon>Bacteria</taxon>
        <taxon>Bacillati</taxon>
        <taxon>Bacillota</taxon>
        <taxon>Bacilli</taxon>
        <taxon>Bacillales</taxon>
        <taxon>Bacillaceae</taxon>
        <taxon>Bacillus</taxon>
    </lineage>
</organism>
<reference evidence="1 2" key="1">
    <citation type="submission" date="2020-02" db="EMBL/GenBank/DDBJ databases">
        <title>Bacillus aquiflavi sp. nov., isolated from yellow water of strong flavor Chinese baijiu in Yibin region of China.</title>
        <authorList>
            <person name="Xie J."/>
        </authorList>
    </citation>
    <scope>NUCLEOTIDE SEQUENCE [LARGE SCALE GENOMIC DNA]</scope>
    <source>
        <strain evidence="1 2">SA4</strain>
    </source>
</reference>
<dbReference type="EMBL" id="JAAIWM010000002">
    <property type="protein sequence ID" value="NEY71464.1"/>
    <property type="molecule type" value="Genomic_DNA"/>
</dbReference>
<dbReference type="Proteomes" id="UP000481043">
    <property type="component" value="Unassembled WGS sequence"/>
</dbReference>
<evidence type="ECO:0000313" key="2">
    <source>
        <dbReference type="Proteomes" id="UP000481043"/>
    </source>
</evidence>
<dbReference type="AlphaFoldDB" id="A0A6M0Q5D1"/>
<accession>A0A6M0Q5D1</accession>
<dbReference type="RefSeq" id="WP_163178916.1">
    <property type="nucleotide sequence ID" value="NZ_JAAIWM010000002.1"/>
</dbReference>
<sequence>MSIPLELDGAKVLKYTKNDTTKQLSLMVFEEEDGSTNEVPITALAIAQYDKDDRYYLFLCDQDWEVQNDYLLDSIEECISFAEDFGIFNEDWSER</sequence>
<protein>
    <recommendedName>
        <fullName evidence="3">DUF1292 domain-containing protein</fullName>
    </recommendedName>
</protein>
<comment type="caution">
    <text evidence="1">The sequence shown here is derived from an EMBL/GenBank/DDBJ whole genome shotgun (WGS) entry which is preliminary data.</text>
</comment>